<organism evidence="2 3">
    <name type="scientific">Lujinxingia vulgaris</name>
    <dbReference type="NCBI Taxonomy" id="2600176"/>
    <lineage>
        <taxon>Bacteria</taxon>
        <taxon>Deltaproteobacteria</taxon>
        <taxon>Bradymonadales</taxon>
        <taxon>Lujinxingiaceae</taxon>
        <taxon>Lujinxingia</taxon>
    </lineage>
</organism>
<keyword evidence="1" id="KW-0732">Signal</keyword>
<evidence type="ECO:0000313" key="2">
    <source>
        <dbReference type="EMBL" id="TXD39077.1"/>
    </source>
</evidence>
<protein>
    <submittedName>
        <fullName evidence="2">Uncharacterized protein</fullName>
    </submittedName>
</protein>
<sequence length="540" mass="60006">MAPLRLPILLLTIAAAFGAGSCSFVDFETSPYAPRALQAVYSEHDDLTYLVWRIADVADPDLLSFELWQNGEIQPIDLSDAPMPSEPFACDRLYLCLQFQVPGRWSPPANVTALRATHTRFGPIPSAPVRPQQIAASFEIAPVATANNNFADASLTDLFKTIDLPHRRTFEWILYDAAPADALADCAAAPPAEGWQRLSDRVELPQSWTDNPPCMALRPRRNDRPAAHLAARLKPGPVLNVAELDQSVEAIRHPTHIAFLIDLQVTNAGRCQQIVNAVRQTILSEFAEERKPVRELGVYYPRDRQGQPTSGCDQSSSIDYPINAILADARDAMADEVERPALTLVVINNLQLTATPEKLAQLLAFNQSSDQPDAPYSFGWLVGSEAAYPGITWSWNSPWQALESRDFEPPLRSAVRYIFPLSSTPPLENYELELPIPPGSERPQYTKLCQLLPIPTTYIAGQREYPVNAPMLEWPTGELPRLRYALTTTEFAYFADFFGGSIEVVYEVCDAFCENAFQARNGLTYDSWLNTPNACQWGGP</sequence>
<dbReference type="AlphaFoldDB" id="A0A5C6XB03"/>
<name>A0A5C6XB03_9DELT</name>
<keyword evidence="3" id="KW-1185">Reference proteome</keyword>
<feature type="signal peptide" evidence="1">
    <location>
        <begin position="1"/>
        <end position="18"/>
    </location>
</feature>
<dbReference type="Proteomes" id="UP000321412">
    <property type="component" value="Unassembled WGS sequence"/>
</dbReference>
<comment type="caution">
    <text evidence="2">The sequence shown here is derived from an EMBL/GenBank/DDBJ whole genome shotgun (WGS) entry which is preliminary data.</text>
</comment>
<dbReference type="EMBL" id="VOSM01000001">
    <property type="protein sequence ID" value="TXD39077.1"/>
    <property type="molecule type" value="Genomic_DNA"/>
</dbReference>
<reference evidence="2 3" key="1">
    <citation type="submission" date="2019-08" db="EMBL/GenBank/DDBJ databases">
        <title>Bradymonadales sp. TMQ4.</title>
        <authorList>
            <person name="Liang Q."/>
        </authorList>
    </citation>
    <scope>NUCLEOTIDE SEQUENCE [LARGE SCALE GENOMIC DNA]</scope>
    <source>
        <strain evidence="2 3">TMQ4</strain>
    </source>
</reference>
<accession>A0A5C6XB03</accession>
<dbReference type="PROSITE" id="PS51257">
    <property type="entry name" value="PROKAR_LIPOPROTEIN"/>
    <property type="match status" value="1"/>
</dbReference>
<evidence type="ECO:0000313" key="3">
    <source>
        <dbReference type="Proteomes" id="UP000321412"/>
    </source>
</evidence>
<gene>
    <name evidence="2" type="ORF">FRC98_01340</name>
</gene>
<proteinExistence type="predicted"/>
<feature type="chain" id="PRO_5022662329" evidence="1">
    <location>
        <begin position="19"/>
        <end position="540"/>
    </location>
</feature>
<dbReference type="RefSeq" id="WP_146979512.1">
    <property type="nucleotide sequence ID" value="NZ_VOSM01000001.1"/>
</dbReference>
<evidence type="ECO:0000256" key="1">
    <source>
        <dbReference type="SAM" id="SignalP"/>
    </source>
</evidence>
<dbReference type="OrthoDB" id="5480941at2"/>